<keyword evidence="5" id="KW-1185">Reference proteome</keyword>
<keyword evidence="1" id="KW-0479">Metal-binding</keyword>
<evidence type="ECO:0000313" key="4">
    <source>
        <dbReference type="EMBL" id="CAG9772099.1"/>
    </source>
</evidence>
<name>A0A9N9MXP6_9CUCU</name>
<evidence type="ECO:0000313" key="5">
    <source>
        <dbReference type="Proteomes" id="UP001152799"/>
    </source>
</evidence>
<dbReference type="EMBL" id="OU892284">
    <property type="protein sequence ID" value="CAG9772099.1"/>
    <property type="molecule type" value="Genomic_DNA"/>
</dbReference>
<dbReference type="InterPro" id="IPR007527">
    <property type="entry name" value="Znf_SWIM"/>
</dbReference>
<dbReference type="GO" id="GO:0008270">
    <property type="term" value="F:zinc ion binding"/>
    <property type="evidence" value="ECO:0007669"/>
    <property type="project" value="UniProtKB-KW"/>
</dbReference>
<dbReference type="OrthoDB" id="6757988at2759"/>
<evidence type="ECO:0000256" key="1">
    <source>
        <dbReference type="PROSITE-ProRule" id="PRU00325"/>
    </source>
</evidence>
<proteinExistence type="predicted"/>
<feature type="domain" description="SWIM-type" evidence="3">
    <location>
        <begin position="89"/>
        <end position="125"/>
    </location>
</feature>
<keyword evidence="1" id="KW-0863">Zinc-finger</keyword>
<feature type="chain" id="PRO_5040451691" description="SWIM-type domain-containing protein" evidence="2">
    <location>
        <begin position="23"/>
        <end position="246"/>
    </location>
</feature>
<sequence>MMKDNNTSLALMLASSAARVLLESVLFESESEGEDEEVLEDAQLQYHSGGKPVRIELYYESVIPRLNDTQFQSLQVQHSQRKKEKLLKVWVIILKDTSISSAHCTCMAGLSEVCSHVSTVLFYLHARPNTLEDSGTDLSCTEQLSLWPVPPMKKVEMLRKHAPCLDKEELCTMLTKLQEIDIQPAICRLLEPFASQMAMANDVSQNLPPSLDNWYSPNMVSKSYEELLAISKTMDLTLTEDQCKFI</sequence>
<gene>
    <name evidence="4" type="ORF">CEUTPL_LOCUS12521</name>
</gene>
<dbReference type="Proteomes" id="UP001152799">
    <property type="component" value="Chromosome 8"/>
</dbReference>
<dbReference type="AlphaFoldDB" id="A0A9N9MXP6"/>
<feature type="signal peptide" evidence="2">
    <location>
        <begin position="1"/>
        <end position="22"/>
    </location>
</feature>
<dbReference type="PANTHER" id="PTHR47526:SF3">
    <property type="entry name" value="PHD-TYPE DOMAIN-CONTAINING PROTEIN"/>
    <property type="match status" value="1"/>
</dbReference>
<protein>
    <recommendedName>
        <fullName evidence="3">SWIM-type domain-containing protein</fullName>
    </recommendedName>
</protein>
<evidence type="ECO:0000256" key="2">
    <source>
        <dbReference type="SAM" id="SignalP"/>
    </source>
</evidence>
<keyword evidence="2" id="KW-0732">Signal</keyword>
<organism evidence="4 5">
    <name type="scientific">Ceutorhynchus assimilis</name>
    <name type="common">cabbage seed weevil</name>
    <dbReference type="NCBI Taxonomy" id="467358"/>
    <lineage>
        <taxon>Eukaryota</taxon>
        <taxon>Metazoa</taxon>
        <taxon>Ecdysozoa</taxon>
        <taxon>Arthropoda</taxon>
        <taxon>Hexapoda</taxon>
        <taxon>Insecta</taxon>
        <taxon>Pterygota</taxon>
        <taxon>Neoptera</taxon>
        <taxon>Endopterygota</taxon>
        <taxon>Coleoptera</taxon>
        <taxon>Polyphaga</taxon>
        <taxon>Cucujiformia</taxon>
        <taxon>Curculionidae</taxon>
        <taxon>Ceutorhynchinae</taxon>
        <taxon>Ceutorhynchus</taxon>
    </lineage>
</organism>
<keyword evidence="1" id="KW-0862">Zinc</keyword>
<accession>A0A9N9MXP6</accession>
<evidence type="ECO:0000259" key="3">
    <source>
        <dbReference type="PROSITE" id="PS50966"/>
    </source>
</evidence>
<dbReference type="PROSITE" id="PS50966">
    <property type="entry name" value="ZF_SWIM"/>
    <property type="match status" value="1"/>
</dbReference>
<dbReference type="PANTHER" id="PTHR47526">
    <property type="entry name" value="ATP-DEPENDENT DNA HELICASE"/>
    <property type="match status" value="1"/>
</dbReference>
<reference evidence="4" key="1">
    <citation type="submission" date="2022-01" db="EMBL/GenBank/DDBJ databases">
        <authorList>
            <person name="King R."/>
        </authorList>
    </citation>
    <scope>NUCLEOTIDE SEQUENCE</scope>
</reference>